<organism evidence="1 2">
    <name type="scientific">Mesorhabditis belari</name>
    <dbReference type="NCBI Taxonomy" id="2138241"/>
    <lineage>
        <taxon>Eukaryota</taxon>
        <taxon>Metazoa</taxon>
        <taxon>Ecdysozoa</taxon>
        <taxon>Nematoda</taxon>
        <taxon>Chromadorea</taxon>
        <taxon>Rhabditida</taxon>
        <taxon>Rhabditina</taxon>
        <taxon>Rhabditomorpha</taxon>
        <taxon>Rhabditoidea</taxon>
        <taxon>Rhabditidae</taxon>
        <taxon>Mesorhabditinae</taxon>
        <taxon>Mesorhabditis</taxon>
    </lineage>
</organism>
<keyword evidence="1" id="KW-1185">Reference proteome</keyword>
<name>A0AAF3ESD5_9BILA</name>
<evidence type="ECO:0000313" key="2">
    <source>
        <dbReference type="WBParaSite" id="MBELARI_LOCUS16941"/>
    </source>
</evidence>
<reference evidence="2" key="1">
    <citation type="submission" date="2024-02" db="UniProtKB">
        <authorList>
            <consortium name="WormBaseParasite"/>
        </authorList>
    </citation>
    <scope>IDENTIFICATION</scope>
</reference>
<accession>A0AAF3ESD5</accession>
<sequence>MEKITIVGGDSFLVDYTQVGCLDEPSTEAKSGLYLRDFNKQAQILCFDQIPFLINGITLENEYCTESWPSSIDVNTYYFVCRYKFENTKELRIESLNGTATNWGVSFRVGEWVDAEKRLLVIPINEPTTSISIFVAIDIIVTFVASSHLFESDNALIPINYSGEDEDMSWFCSDFQPVITCRMDALFSVFQGSDPGHNGNELYSLSDKKSGQGTPSRSTATTIFSRSSCSFCVTAVIQEFTQTKGLDSFVFGDQPTVITSFGFPWPFDDSIKSRDCLKQTALFHSEFKKNFLFHLSDLLEGALKMVIYSDQNCLHFLSNITFIQSSDPQSFHAKCLKLEWCPHETVARSGFKFELGLGPIVEPDDLECGEVLELTERNPEATFHGLYLDKAALWYSMWILPILHRLSRATTGKLHIQWLFKRGSQSA</sequence>
<dbReference type="AlphaFoldDB" id="A0AAF3ESD5"/>
<protein>
    <submittedName>
        <fullName evidence="2">Uncharacterized protein</fullName>
    </submittedName>
</protein>
<proteinExistence type="predicted"/>
<dbReference type="WBParaSite" id="MBELARI_LOCUS16941">
    <property type="protein sequence ID" value="MBELARI_LOCUS16941"/>
    <property type="gene ID" value="MBELARI_LOCUS16941"/>
</dbReference>
<evidence type="ECO:0000313" key="1">
    <source>
        <dbReference type="Proteomes" id="UP000887575"/>
    </source>
</evidence>
<dbReference type="Proteomes" id="UP000887575">
    <property type="component" value="Unassembled WGS sequence"/>
</dbReference>